<keyword evidence="6" id="KW-1185">Reference proteome</keyword>
<dbReference type="GO" id="GO:0009231">
    <property type="term" value="P:riboflavin biosynthetic process"/>
    <property type="evidence" value="ECO:0007669"/>
    <property type="project" value="InterPro"/>
</dbReference>
<dbReference type="Proteomes" id="UP001139502">
    <property type="component" value="Unassembled WGS sequence"/>
</dbReference>
<evidence type="ECO:0000256" key="2">
    <source>
        <dbReference type="ARBA" id="ARBA00022857"/>
    </source>
</evidence>
<dbReference type="PANTHER" id="PTHR38011:SF7">
    <property type="entry name" value="2,5-DIAMINO-6-RIBOSYLAMINO-4(3H)-PYRIMIDINONE 5'-PHOSPHATE REDUCTASE"/>
    <property type="match status" value="1"/>
</dbReference>
<dbReference type="InterPro" id="IPR024072">
    <property type="entry name" value="DHFR-like_dom_sf"/>
</dbReference>
<dbReference type="SUPFAM" id="SSF53597">
    <property type="entry name" value="Dihydrofolate reductase-like"/>
    <property type="match status" value="1"/>
</dbReference>
<evidence type="ECO:0000259" key="4">
    <source>
        <dbReference type="Pfam" id="PF01872"/>
    </source>
</evidence>
<organism evidence="5 6">
    <name type="scientific">Rothia santali</name>
    <dbReference type="NCBI Taxonomy" id="2949643"/>
    <lineage>
        <taxon>Bacteria</taxon>
        <taxon>Bacillati</taxon>
        <taxon>Actinomycetota</taxon>
        <taxon>Actinomycetes</taxon>
        <taxon>Micrococcales</taxon>
        <taxon>Micrococcaceae</taxon>
        <taxon>Rothia</taxon>
    </lineage>
</organism>
<dbReference type="InterPro" id="IPR002734">
    <property type="entry name" value="RibDG_C"/>
</dbReference>
<keyword evidence="3" id="KW-0560">Oxidoreductase</keyword>
<dbReference type="PANTHER" id="PTHR38011">
    <property type="entry name" value="DIHYDROFOLATE REDUCTASE FAMILY PROTEIN (AFU_ORTHOLOGUE AFUA_8G06820)"/>
    <property type="match status" value="1"/>
</dbReference>
<reference evidence="5" key="1">
    <citation type="submission" date="2022-06" db="EMBL/GenBank/DDBJ databases">
        <title>Rothia sp. isolated from sandalwood seedling.</title>
        <authorList>
            <person name="Tuikhar N."/>
            <person name="Kirdat K."/>
            <person name="Thorat V."/>
            <person name="Swetha P."/>
            <person name="Padma S."/>
            <person name="Sundararaj R."/>
            <person name="Yadav A."/>
        </authorList>
    </citation>
    <scope>NUCLEOTIDE SEQUENCE</scope>
    <source>
        <strain evidence="5">AR01</strain>
    </source>
</reference>
<feature type="domain" description="Bacterial bifunctional deaminase-reductase C-terminal" evidence="4">
    <location>
        <begin position="4"/>
        <end position="211"/>
    </location>
</feature>
<dbReference type="EMBL" id="JANAFB010000012">
    <property type="protein sequence ID" value="MCP3425705.1"/>
    <property type="molecule type" value="Genomic_DNA"/>
</dbReference>
<comment type="caution">
    <text evidence="5">The sequence shown here is derived from an EMBL/GenBank/DDBJ whole genome shotgun (WGS) entry which is preliminary data.</text>
</comment>
<dbReference type="GO" id="GO:0008703">
    <property type="term" value="F:5-amino-6-(5-phosphoribosylamino)uracil reductase activity"/>
    <property type="evidence" value="ECO:0007669"/>
    <property type="project" value="InterPro"/>
</dbReference>
<accession>A0A9X2HCP2</accession>
<proteinExistence type="predicted"/>
<dbReference type="InterPro" id="IPR050765">
    <property type="entry name" value="Riboflavin_Biosynth_HTPR"/>
</dbReference>
<evidence type="ECO:0000313" key="5">
    <source>
        <dbReference type="EMBL" id="MCP3425705.1"/>
    </source>
</evidence>
<dbReference type="Gene3D" id="3.40.430.10">
    <property type="entry name" value="Dihydrofolate Reductase, subunit A"/>
    <property type="match status" value="1"/>
</dbReference>
<evidence type="ECO:0000256" key="1">
    <source>
        <dbReference type="ARBA" id="ARBA00005104"/>
    </source>
</evidence>
<comment type="pathway">
    <text evidence="1">Cofactor biosynthesis; riboflavin biosynthesis.</text>
</comment>
<keyword evidence="2" id="KW-0521">NADP</keyword>
<dbReference type="Pfam" id="PF01872">
    <property type="entry name" value="RibD_C"/>
    <property type="match status" value="1"/>
</dbReference>
<dbReference type="AlphaFoldDB" id="A0A9X2HCP2"/>
<evidence type="ECO:0000313" key="6">
    <source>
        <dbReference type="Proteomes" id="UP001139502"/>
    </source>
</evidence>
<gene>
    <name evidence="5" type="ORF">NBM05_06675</name>
</gene>
<protein>
    <submittedName>
        <fullName evidence="5">RibD family protein</fullName>
    </submittedName>
</protein>
<sequence length="245" mass="26803">MDRPYVFCHMLTSVDGKIVGKYMQTEQSKTAGGVFYDLAFGEDPHYRHQGWLSGRVTTDDNFTHHRQPDLDEDAAPVPEGDFVAPTDAEKYYVSVDPSGKLGWESPELTYQTTTAHVLEVLTGKASNAYRAFLRRLGISYVVAGEDELDYELLLGKLKETFGIETLMLGGGGVLNWSFVQAGYCDEISVVIAPAADGASDSPSLFEAGDRTPDSPKSFELQAAEAQDGGAVWLRYTVTHGTTEND</sequence>
<evidence type="ECO:0000256" key="3">
    <source>
        <dbReference type="ARBA" id="ARBA00023002"/>
    </source>
</evidence>
<name>A0A9X2HCP2_9MICC</name>
<dbReference type="RefSeq" id="WP_254166044.1">
    <property type="nucleotide sequence ID" value="NZ_JANAFB010000012.1"/>
</dbReference>